<evidence type="ECO:0000313" key="3">
    <source>
        <dbReference type="Proteomes" id="UP001362999"/>
    </source>
</evidence>
<sequence length="490" mass="53076">MASDDSDDDVTVLDGPSRFTAKDLNEMIEGVIADNPDACNKFLVRTPEIMAAQAKKTAGKKKTPKRKRKDSDDTGNEDKPPSKRKAKAKEETSDTDEPPAKITYYINIAKPAPPAPKKRGAPKANDDDTLQKGPILLPVTASYDDLLSAIASELPCLVQNINQSKIFWKTKKPANGEKSPLGKAVGYEAMVDDVKGKASRVVVLYMPPPTKPMDDPTPWETKDSPPPTFDYSELERAGPNDSVMEQKISFNNATRAERAKLEEAYPIGNDPRWPNLRIYQQPLTGFCFDLNKTRLDVWAASMSQNLTDHKTAPASRFFDAQQRIKNIPSMTIAPAPAAGDAPPPPAPAIPAAPPPATPTPALSITDIFLASIMSNGGISSLFPQLSSAHTATPPATNPAIAPQAPPPPRSAPASPMKRHNVSLDQFCEHYGLAEGDSSLLKDVGFRPGDKTTSALDEELRNAGFTIFSWRRIHDANVRFKGDLASGMFDG</sequence>
<feature type="region of interest" description="Disordered" evidence="1">
    <location>
        <begin position="387"/>
        <end position="416"/>
    </location>
</feature>
<feature type="compositionally biased region" description="Basic and acidic residues" evidence="1">
    <location>
        <begin position="69"/>
        <end position="81"/>
    </location>
</feature>
<feature type="compositionally biased region" description="Basic residues" evidence="1">
    <location>
        <begin position="57"/>
        <end position="68"/>
    </location>
</feature>
<comment type="caution">
    <text evidence="2">The sequence shown here is derived from an EMBL/GenBank/DDBJ whole genome shotgun (WGS) entry which is preliminary data.</text>
</comment>
<evidence type="ECO:0000313" key="2">
    <source>
        <dbReference type="EMBL" id="KAK7033454.1"/>
    </source>
</evidence>
<feature type="region of interest" description="Disordered" evidence="1">
    <location>
        <begin position="335"/>
        <end position="356"/>
    </location>
</feature>
<gene>
    <name evidence="2" type="ORF">R3P38DRAFT_795330</name>
</gene>
<name>A0AAW0C3G6_9AGAR</name>
<feature type="compositionally biased region" description="Low complexity" evidence="1">
    <location>
        <begin position="387"/>
        <end position="402"/>
    </location>
</feature>
<feature type="region of interest" description="Disordered" evidence="1">
    <location>
        <begin position="53"/>
        <end position="131"/>
    </location>
</feature>
<accession>A0AAW0C3G6</accession>
<protein>
    <submittedName>
        <fullName evidence="2">Uncharacterized protein</fullName>
    </submittedName>
</protein>
<feature type="compositionally biased region" description="Pro residues" evidence="1">
    <location>
        <begin position="341"/>
        <end position="356"/>
    </location>
</feature>
<keyword evidence="3" id="KW-1185">Reference proteome</keyword>
<organism evidence="2 3">
    <name type="scientific">Favolaschia claudopus</name>
    <dbReference type="NCBI Taxonomy" id="2862362"/>
    <lineage>
        <taxon>Eukaryota</taxon>
        <taxon>Fungi</taxon>
        <taxon>Dikarya</taxon>
        <taxon>Basidiomycota</taxon>
        <taxon>Agaricomycotina</taxon>
        <taxon>Agaricomycetes</taxon>
        <taxon>Agaricomycetidae</taxon>
        <taxon>Agaricales</taxon>
        <taxon>Marasmiineae</taxon>
        <taxon>Mycenaceae</taxon>
        <taxon>Favolaschia</taxon>
    </lineage>
</organism>
<proteinExistence type="predicted"/>
<evidence type="ECO:0000256" key="1">
    <source>
        <dbReference type="SAM" id="MobiDB-lite"/>
    </source>
</evidence>
<dbReference type="EMBL" id="JAWWNJ010000023">
    <property type="protein sequence ID" value="KAK7033454.1"/>
    <property type="molecule type" value="Genomic_DNA"/>
</dbReference>
<dbReference type="AlphaFoldDB" id="A0AAW0C3G6"/>
<dbReference type="Proteomes" id="UP001362999">
    <property type="component" value="Unassembled WGS sequence"/>
</dbReference>
<reference evidence="2 3" key="1">
    <citation type="journal article" date="2024" name="J Genomics">
        <title>Draft genome sequencing and assembly of Favolaschia claudopus CIRM-BRFM 2984 isolated from oak limbs.</title>
        <authorList>
            <person name="Navarro D."/>
            <person name="Drula E."/>
            <person name="Chaduli D."/>
            <person name="Cazenave R."/>
            <person name="Ahrendt S."/>
            <person name="Wang J."/>
            <person name="Lipzen A."/>
            <person name="Daum C."/>
            <person name="Barry K."/>
            <person name="Grigoriev I.V."/>
            <person name="Favel A."/>
            <person name="Rosso M.N."/>
            <person name="Martin F."/>
        </authorList>
    </citation>
    <scope>NUCLEOTIDE SEQUENCE [LARGE SCALE GENOMIC DNA]</scope>
    <source>
        <strain evidence="2 3">CIRM-BRFM 2984</strain>
    </source>
</reference>